<keyword evidence="7 13" id="KW-0479">Metal-binding</keyword>
<dbReference type="AlphaFoldDB" id="A0A0W1JCH2"/>
<feature type="domain" description="Cytochrome-c3 hydrogenase C-terminal" evidence="16">
    <location>
        <begin position="219"/>
        <end position="296"/>
    </location>
</feature>
<dbReference type="GO" id="GO:0008901">
    <property type="term" value="F:ferredoxin hydrogenase activity"/>
    <property type="evidence" value="ECO:0007669"/>
    <property type="project" value="InterPro"/>
</dbReference>
<dbReference type="OrthoDB" id="9766729at2"/>
<feature type="transmembrane region" description="Helical" evidence="14">
    <location>
        <begin position="319"/>
        <end position="337"/>
    </location>
</feature>
<dbReference type="GO" id="GO:0046872">
    <property type="term" value="F:metal ion binding"/>
    <property type="evidence" value="ECO:0007669"/>
    <property type="project" value="UniProtKB-KW"/>
</dbReference>
<keyword evidence="11 13" id="KW-0411">Iron-sulfur</keyword>
<evidence type="ECO:0000259" key="16">
    <source>
        <dbReference type="Pfam" id="PF14720"/>
    </source>
</evidence>
<evidence type="ECO:0000256" key="9">
    <source>
        <dbReference type="ARBA" id="ARBA00023002"/>
    </source>
</evidence>
<dbReference type="NCBIfam" id="TIGR00391">
    <property type="entry name" value="hydA"/>
    <property type="match status" value="1"/>
</dbReference>
<evidence type="ECO:0000256" key="4">
    <source>
        <dbReference type="ARBA" id="ARBA00006605"/>
    </source>
</evidence>
<evidence type="ECO:0000256" key="10">
    <source>
        <dbReference type="ARBA" id="ARBA00023004"/>
    </source>
</evidence>
<organism evidence="17 18">
    <name type="scientific">Desulfitobacterium hafniense</name>
    <name type="common">Desulfitobacterium frappieri</name>
    <dbReference type="NCBI Taxonomy" id="49338"/>
    <lineage>
        <taxon>Bacteria</taxon>
        <taxon>Bacillati</taxon>
        <taxon>Bacillota</taxon>
        <taxon>Clostridia</taxon>
        <taxon>Eubacteriales</taxon>
        <taxon>Desulfitobacteriaceae</taxon>
        <taxon>Desulfitobacterium</taxon>
    </lineage>
</organism>
<comment type="cofactor">
    <cofactor evidence="2">
        <name>[4Fe-4S] cluster</name>
        <dbReference type="ChEBI" id="CHEBI:49883"/>
    </cofactor>
</comment>
<accession>A0A0W1JCH2</accession>
<dbReference type="PIRSF" id="PIRSF000310">
    <property type="entry name" value="NiFe_hyd_ssu"/>
    <property type="match status" value="1"/>
</dbReference>
<name>A0A0W1JCH2_DESHA</name>
<feature type="binding site" evidence="13">
    <location>
        <position position="284"/>
    </location>
    <ligand>
        <name>[3Fe-4S] cluster</name>
        <dbReference type="ChEBI" id="CHEBI:21137"/>
    </ligand>
</feature>
<keyword evidence="14" id="KW-1133">Transmembrane helix</keyword>
<feature type="binding site" evidence="13">
    <location>
        <position position="262"/>
    </location>
    <ligand>
        <name>[3Fe-4S] cluster</name>
        <dbReference type="ChEBI" id="CHEBI:21137"/>
    </ligand>
</feature>
<feature type="binding site" evidence="13">
    <location>
        <position position="50"/>
    </location>
    <ligand>
        <name>[4Fe-4S] cluster</name>
        <dbReference type="ChEBI" id="CHEBI:49883"/>
        <label>1</label>
    </ligand>
</feature>
<evidence type="ECO:0000256" key="1">
    <source>
        <dbReference type="ARBA" id="ARBA00001927"/>
    </source>
</evidence>
<feature type="binding site" evidence="13">
    <location>
        <position position="227"/>
    </location>
    <ligand>
        <name>[4Fe-4S] cluster</name>
        <dbReference type="ChEBI" id="CHEBI:49883"/>
        <label>2</label>
    </ligand>
</feature>
<feature type="binding site" evidence="13">
    <location>
        <position position="187"/>
    </location>
    <ligand>
        <name>[4Fe-4S] cluster</name>
        <dbReference type="ChEBI" id="CHEBI:49883"/>
        <label>1</label>
    </ligand>
</feature>
<dbReference type="SUPFAM" id="SSF56770">
    <property type="entry name" value="HydA/Nqo6-like"/>
    <property type="match status" value="1"/>
</dbReference>
<dbReference type="GO" id="GO:0016020">
    <property type="term" value="C:membrane"/>
    <property type="evidence" value="ECO:0007669"/>
    <property type="project" value="TreeGrafter"/>
</dbReference>
<dbReference type="GO" id="GO:0051539">
    <property type="term" value="F:4 iron, 4 sulfur cluster binding"/>
    <property type="evidence" value="ECO:0007669"/>
    <property type="project" value="UniProtKB-KW"/>
</dbReference>
<keyword evidence="9" id="KW-0560">Oxidoreductase</keyword>
<proteinExistence type="inferred from homology"/>
<keyword evidence="10 13" id="KW-0408">Iron</keyword>
<evidence type="ECO:0000256" key="14">
    <source>
        <dbReference type="SAM" id="Phobius"/>
    </source>
</evidence>
<feature type="domain" description="NADH:ubiquinone oxidoreductase-like 20kDa subunit" evidence="15">
    <location>
        <begin position="50"/>
        <end position="201"/>
    </location>
</feature>
<dbReference type="InterPro" id="IPR001821">
    <property type="entry name" value="NiFe_hydrogenase_ssu"/>
</dbReference>
<reference evidence="17 18" key="1">
    <citation type="submission" date="2015-12" db="EMBL/GenBank/DDBJ databases">
        <title>Draft Genome Sequence of Desulfitobacterium hafniense Strain DH, a Sulfate-reducing Bacterium Isolated from Paddy Soils.</title>
        <authorList>
            <person name="Bao P."/>
            <person name="Zhang X."/>
            <person name="Li G."/>
        </authorList>
    </citation>
    <scope>NUCLEOTIDE SEQUENCE [LARGE SCALE GENOMIC DNA]</scope>
    <source>
        <strain evidence="17 18">DH</strain>
    </source>
</reference>
<dbReference type="GO" id="GO:0009055">
    <property type="term" value="F:electron transfer activity"/>
    <property type="evidence" value="ECO:0007669"/>
    <property type="project" value="TreeGrafter"/>
</dbReference>
<comment type="caution">
    <text evidence="17">The sequence shown here is derived from an EMBL/GenBank/DDBJ whole genome shotgun (WGS) entry which is preliminary data.</text>
</comment>
<evidence type="ECO:0000256" key="6">
    <source>
        <dbReference type="ARBA" id="ARBA00022485"/>
    </source>
</evidence>
<dbReference type="GO" id="GO:0030313">
    <property type="term" value="C:cell envelope"/>
    <property type="evidence" value="ECO:0007669"/>
    <property type="project" value="UniProtKB-SubCell"/>
</dbReference>
<dbReference type="Gene3D" id="3.40.50.700">
    <property type="entry name" value="NADH:ubiquinone oxidoreductase-like, 20kDa subunit"/>
    <property type="match status" value="1"/>
</dbReference>
<dbReference type="Pfam" id="PF14720">
    <property type="entry name" value="NiFe_hyd_SSU_C"/>
    <property type="match status" value="1"/>
</dbReference>
<evidence type="ECO:0000256" key="12">
    <source>
        <dbReference type="ARBA" id="ARBA00023291"/>
    </source>
</evidence>
<dbReference type="Pfam" id="PF01058">
    <property type="entry name" value="Oxidored_q6"/>
    <property type="match status" value="1"/>
</dbReference>
<dbReference type="GO" id="GO:0009061">
    <property type="term" value="P:anaerobic respiration"/>
    <property type="evidence" value="ECO:0007669"/>
    <property type="project" value="TreeGrafter"/>
</dbReference>
<dbReference type="Proteomes" id="UP000054623">
    <property type="component" value="Unassembled WGS sequence"/>
</dbReference>
<evidence type="ECO:0000313" key="17">
    <source>
        <dbReference type="EMBL" id="KTE89189.1"/>
    </source>
</evidence>
<dbReference type="EMBL" id="LOCK01000094">
    <property type="protein sequence ID" value="KTE89189.1"/>
    <property type="molecule type" value="Genomic_DNA"/>
</dbReference>
<comment type="subcellular location">
    <subcellularLocation>
        <location evidence="3">Cell envelope</location>
    </subcellularLocation>
</comment>
<evidence type="ECO:0000256" key="8">
    <source>
        <dbReference type="ARBA" id="ARBA00022729"/>
    </source>
</evidence>
<dbReference type="PRINTS" id="PR00614">
    <property type="entry name" value="NIHGNASESMLL"/>
</dbReference>
<feature type="binding site" evidence="13">
    <location>
        <position position="247"/>
    </location>
    <ligand>
        <name>[4Fe-4S] cluster</name>
        <dbReference type="ChEBI" id="CHEBI:49883"/>
        <label>2</label>
    </ligand>
</feature>
<dbReference type="Gene3D" id="4.10.480.10">
    <property type="entry name" value="Cytochrome-c3 hydrogenase, C-terminal domain"/>
    <property type="match status" value="1"/>
</dbReference>
<dbReference type="InterPro" id="IPR037148">
    <property type="entry name" value="NiFe-Hase_small_C_sf"/>
</dbReference>
<evidence type="ECO:0000256" key="5">
    <source>
        <dbReference type="ARBA" id="ARBA00011771"/>
    </source>
</evidence>
<dbReference type="InterPro" id="IPR006137">
    <property type="entry name" value="NADH_UbQ_OxRdtase-like_20kDa"/>
</dbReference>
<dbReference type="PANTHER" id="PTHR30013:SF7">
    <property type="entry name" value="HYDROGENASE-2 SMALL CHAIN"/>
    <property type="match status" value="1"/>
</dbReference>
<comment type="similarity">
    <text evidence="4">Belongs to the [NiFe]/[NiFeSe] hydrogenase small subunit family.</text>
</comment>
<keyword evidence="14" id="KW-0812">Transmembrane</keyword>
<dbReference type="InterPro" id="IPR037024">
    <property type="entry name" value="NiFe_Hase_small_N_sf"/>
</dbReference>
<keyword evidence="12 13" id="KW-0003">3Fe-4S</keyword>
<evidence type="ECO:0000256" key="13">
    <source>
        <dbReference type="PIRSR" id="PIRSR000310-1"/>
    </source>
</evidence>
<evidence type="ECO:0000256" key="3">
    <source>
        <dbReference type="ARBA" id="ARBA00004196"/>
    </source>
</evidence>
<dbReference type="InterPro" id="IPR027394">
    <property type="entry name" value="Cytochrome-c3_hydrogenase_C"/>
</dbReference>
<evidence type="ECO:0000256" key="2">
    <source>
        <dbReference type="ARBA" id="ARBA00001966"/>
    </source>
</evidence>
<sequence length="375" mass="42191">MLNRREFLKLVVKGAILGNFISLVTPELEKALAQGEINKLPIIMVETGTCTGDSISLDNIWSPTLSDIFTNITEWRYDWTMMQSQGELAYDVLLEIEKNQAHEFVLLVQGSMIRRDGGHYNYAGLENGQLITGLDLVRRLGLKAKYVVAVGHCATYGGPVAGYPNPTQSTGVQNILPERRVINVSGCPAHPDWIMGTLLHLALYGEPELEKFGRPKMFFGETIHNNCPRRRYYDQGIFATDIGQKECLYRVGCKGPVTYADCPIRRWNDHYNWPIGCNSPCIGCTEPGYPDLMEPFTAHFPDIPFPGGSRAATDRIGRGVLGLATLGIGGYFLSSFYKGRLHRNFIRSTIKEKKKKIKVKKVKFCHQYRPKKPKE</sequence>
<dbReference type="GO" id="GO:0044569">
    <property type="term" value="C:[Ni-Fe] hydrogenase complex"/>
    <property type="evidence" value="ECO:0007669"/>
    <property type="project" value="TreeGrafter"/>
</dbReference>
<keyword evidence="8" id="KW-0732">Signal</keyword>
<dbReference type="GO" id="GO:0009375">
    <property type="term" value="C:ferredoxin hydrogenase complex"/>
    <property type="evidence" value="ECO:0007669"/>
    <property type="project" value="InterPro"/>
</dbReference>
<dbReference type="RefSeq" id="WP_005808601.1">
    <property type="nucleotide sequence ID" value="NZ_CABKQQ010000011.1"/>
</dbReference>
<gene>
    <name evidence="17" type="ORF">AT727_14280</name>
</gene>
<dbReference type="PROSITE" id="PS51318">
    <property type="entry name" value="TAT"/>
    <property type="match status" value="1"/>
</dbReference>
<comment type="subunit">
    <text evidence="5">Heterodimer of a large and a small subunit.</text>
</comment>
<dbReference type="PANTHER" id="PTHR30013">
    <property type="entry name" value="NIFE / NIFESE HYDROGENASE SMALL SUBUNIT FAMILY MEMBER"/>
    <property type="match status" value="1"/>
</dbReference>
<keyword evidence="14" id="KW-0472">Membrane</keyword>
<dbReference type="GO" id="GO:0051538">
    <property type="term" value="F:3 iron, 4 sulfur cluster binding"/>
    <property type="evidence" value="ECO:0007669"/>
    <property type="project" value="UniProtKB-KW"/>
</dbReference>
<protein>
    <submittedName>
        <fullName evidence="17">Oxidoreductase</fullName>
    </submittedName>
</protein>
<feature type="binding site" evidence="13">
    <location>
        <position position="253"/>
    </location>
    <ligand>
        <name>[4Fe-4S] cluster</name>
        <dbReference type="ChEBI" id="CHEBI:49883"/>
        <label>2</label>
    </ligand>
</feature>
<keyword evidence="6 13" id="KW-0004">4Fe-4S</keyword>
<feature type="binding site" evidence="13">
    <location>
        <position position="281"/>
    </location>
    <ligand>
        <name>[3Fe-4S] cluster</name>
        <dbReference type="ChEBI" id="CHEBI:21137"/>
    </ligand>
</feature>
<feature type="binding site" evidence="13">
    <location>
        <position position="153"/>
    </location>
    <ligand>
        <name>[4Fe-4S] cluster</name>
        <dbReference type="ChEBI" id="CHEBI:49883"/>
        <label>1</label>
    </ligand>
</feature>
<dbReference type="InterPro" id="IPR006311">
    <property type="entry name" value="TAT_signal"/>
</dbReference>
<comment type="cofactor">
    <cofactor evidence="1">
        <name>[3Fe-4S] cluster</name>
        <dbReference type="ChEBI" id="CHEBI:21137"/>
    </cofactor>
</comment>
<feature type="binding site" evidence="13">
    <location>
        <position position="224"/>
    </location>
    <ligand>
        <name>[4Fe-4S] cluster</name>
        <dbReference type="ChEBI" id="CHEBI:49883"/>
        <label>2</label>
    </ligand>
</feature>
<evidence type="ECO:0000259" key="15">
    <source>
        <dbReference type="Pfam" id="PF01058"/>
    </source>
</evidence>
<evidence type="ECO:0000256" key="7">
    <source>
        <dbReference type="ARBA" id="ARBA00022723"/>
    </source>
</evidence>
<evidence type="ECO:0000313" key="18">
    <source>
        <dbReference type="Proteomes" id="UP000054623"/>
    </source>
</evidence>
<evidence type="ECO:0000256" key="11">
    <source>
        <dbReference type="ARBA" id="ARBA00023014"/>
    </source>
</evidence>